<accession>A0A2S8AGA6</accession>
<dbReference type="InterPro" id="IPR025411">
    <property type="entry name" value="DUF4136"/>
</dbReference>
<dbReference type="RefSeq" id="WP_105245248.1">
    <property type="nucleotide sequence ID" value="NZ_PSZM01000001.1"/>
</dbReference>
<organism evidence="2 3">
    <name type="scientific">Apibacter adventoris</name>
    <dbReference type="NCBI Taxonomy" id="1679466"/>
    <lineage>
        <taxon>Bacteria</taxon>
        <taxon>Pseudomonadati</taxon>
        <taxon>Bacteroidota</taxon>
        <taxon>Flavobacteriia</taxon>
        <taxon>Flavobacteriales</taxon>
        <taxon>Weeksellaceae</taxon>
        <taxon>Apibacter</taxon>
    </lineage>
</organism>
<evidence type="ECO:0000313" key="2">
    <source>
        <dbReference type="EMBL" id="PQL95296.1"/>
    </source>
</evidence>
<evidence type="ECO:0000259" key="1">
    <source>
        <dbReference type="Pfam" id="PF13590"/>
    </source>
</evidence>
<evidence type="ECO:0000313" key="3">
    <source>
        <dbReference type="Proteomes" id="UP000238042"/>
    </source>
</evidence>
<feature type="domain" description="DUF4136" evidence="1">
    <location>
        <begin position="25"/>
        <end position="175"/>
    </location>
</feature>
<comment type="caution">
    <text evidence="2">The sequence shown here is derived from an EMBL/GenBank/DDBJ whole genome shotgun (WGS) entry which is preliminary data.</text>
</comment>
<name>A0A2S8AGA6_9FLAO</name>
<dbReference type="AlphaFoldDB" id="A0A2S8AGA6"/>
<sequence>MKFNFKLFTLLGIFLVYTNCSITTSYDYDKSVDFSQYKTFSIYQNGIDSLKLNDLDKNRIVRAIVGQLKSKGLTEAERGDLTVNVLASSKKVVNIDNDPYWGSPWGWGYGWGYGWNGSSTVYETREGKLTVHLVDTKKNVLVWEGIADGLNVSNVANKEEEIGKAMQKIFTYYPPKEKNKSYY</sequence>
<dbReference type="EMBL" id="PSZM01000001">
    <property type="protein sequence ID" value="PQL95296.1"/>
    <property type="molecule type" value="Genomic_DNA"/>
</dbReference>
<dbReference type="Proteomes" id="UP000238042">
    <property type="component" value="Unassembled WGS sequence"/>
</dbReference>
<gene>
    <name evidence="2" type="ORF">C4S77_00415</name>
</gene>
<dbReference type="OrthoDB" id="5432251at2"/>
<dbReference type="Pfam" id="PF13590">
    <property type="entry name" value="DUF4136"/>
    <property type="match status" value="1"/>
</dbReference>
<dbReference type="Gene3D" id="3.30.160.670">
    <property type="match status" value="1"/>
</dbReference>
<protein>
    <submittedName>
        <fullName evidence="2">DUF4136 domain-containing protein</fullName>
    </submittedName>
</protein>
<reference evidence="2 3" key="1">
    <citation type="submission" date="2018-02" db="EMBL/GenBank/DDBJ databases">
        <title>Genome sequences of Apibacter spp., gut symbionts of Asian honey bees.</title>
        <authorList>
            <person name="Kwong W.K."/>
            <person name="Steele M.I."/>
            <person name="Moran N.A."/>
        </authorList>
    </citation>
    <scope>NUCLEOTIDE SEQUENCE [LARGE SCALE GENOMIC DNA]</scope>
    <source>
        <strain evidence="3">wkB301</strain>
    </source>
</reference>
<proteinExistence type="predicted"/>
<keyword evidence="3" id="KW-1185">Reference proteome</keyword>